<organism evidence="1 2">
    <name type="scientific">Schistosoma japonicum</name>
    <name type="common">Blood fluke</name>
    <dbReference type="NCBI Taxonomy" id="6182"/>
    <lineage>
        <taxon>Eukaryota</taxon>
        <taxon>Metazoa</taxon>
        <taxon>Spiralia</taxon>
        <taxon>Lophotrochozoa</taxon>
        <taxon>Platyhelminthes</taxon>
        <taxon>Trematoda</taxon>
        <taxon>Digenea</taxon>
        <taxon>Strigeidida</taxon>
        <taxon>Schistosomatoidea</taxon>
        <taxon>Schistosomatidae</taxon>
        <taxon>Schistosoma</taxon>
    </lineage>
</organism>
<dbReference type="STRING" id="6182.A0A4Z2CKN1"/>
<dbReference type="Proteomes" id="UP000311919">
    <property type="component" value="Unassembled WGS sequence"/>
</dbReference>
<protein>
    <submittedName>
        <fullName evidence="1">6-glucosidase</fullName>
    </submittedName>
</protein>
<dbReference type="OrthoDB" id="1740265at2759"/>
<proteinExistence type="predicted"/>
<evidence type="ECO:0000313" key="1">
    <source>
        <dbReference type="EMBL" id="TNN04843.1"/>
    </source>
</evidence>
<comment type="caution">
    <text evidence="1">The sequence shown here is derived from an EMBL/GenBank/DDBJ whole genome shotgun (WGS) entry which is preliminary data.</text>
</comment>
<dbReference type="AlphaFoldDB" id="A0A4Z2CKN1"/>
<keyword evidence="2" id="KW-1185">Reference proteome</keyword>
<sequence>MPPYENIMNFASTLLVPGVPILYYTTELNADRISSDKIPTTMYPFAKNYYNERINHYSGILSHLPMPWNYNGSGFSYQLADENLETPLRLVQQLVSLRKNPVFQLGTIEQIKLDQVMNRPGIISVFTRKAEGYPTFIVILTVDFEEMTLNLTTICPSVIPRLIYPPSKNLPLDIPLPNSEIPLEKIDGNFRSYVVSCAA</sequence>
<evidence type="ECO:0000313" key="2">
    <source>
        <dbReference type="Proteomes" id="UP000311919"/>
    </source>
</evidence>
<reference evidence="1 2" key="1">
    <citation type="submission" date="2019-03" db="EMBL/GenBank/DDBJ databases">
        <title>An improved genome assembly of the fluke Schistosoma japonicum.</title>
        <authorList>
            <person name="Hu W."/>
            <person name="Luo F."/>
            <person name="Yin M."/>
            <person name="Mo X."/>
            <person name="Sun C."/>
            <person name="Wu Q."/>
            <person name="Zhu B."/>
            <person name="Xiang M."/>
            <person name="Wang J."/>
            <person name="Wang Y."/>
            <person name="Zhang T."/>
            <person name="Xu B."/>
            <person name="Zheng H."/>
            <person name="Feng Z."/>
        </authorList>
    </citation>
    <scope>NUCLEOTIDE SEQUENCE [LARGE SCALE GENOMIC DNA]</scope>
    <source>
        <strain evidence="1">HuSjv2</strain>
        <tissue evidence="1">Worms</tissue>
    </source>
</reference>
<gene>
    <name evidence="1" type="ORF">EWB00_010377</name>
</gene>
<name>A0A4Z2CKN1_SCHJA</name>
<dbReference type="EMBL" id="SKCS01000795">
    <property type="protein sequence ID" value="TNN04843.1"/>
    <property type="molecule type" value="Genomic_DNA"/>
</dbReference>
<accession>A0A4Z2CKN1</accession>